<evidence type="ECO:0000256" key="6">
    <source>
        <dbReference type="ARBA" id="ARBA00023002"/>
    </source>
</evidence>
<dbReference type="UniPathway" id="UPA00269">
    <property type="reaction ID" value="UER00713"/>
</dbReference>
<protein>
    <recommendedName>
        <fullName evidence="12">Heme A synthase</fullName>
        <shortName evidence="12">HAS</shortName>
        <ecNumber evidence="12">1.17.99.9</ecNumber>
    </recommendedName>
    <alternativeName>
        <fullName evidence="12">Cytochrome aa3-controlling protein</fullName>
    </alternativeName>
</protein>
<dbReference type="STRING" id="1348774.AB433_16125"/>
<accession>A0A0G3XMQ1</accession>
<evidence type="ECO:0000256" key="12">
    <source>
        <dbReference type="HAMAP-Rule" id="MF_01665"/>
    </source>
</evidence>
<comment type="function">
    <text evidence="12">Catalyzes the conversion of heme O to heme A by two successive hydroxylations of the methyl group at C8. The first hydroxylation forms heme I, the second hydroxylation results in an unstable dihydroxymethyl group, which spontaneously dehydrates, resulting in the formyl group of heme A.</text>
</comment>
<feature type="binding site" description="axial binding residue" evidence="12">
    <location>
        <position position="282"/>
    </location>
    <ligand>
        <name>heme</name>
        <dbReference type="ChEBI" id="CHEBI:30413"/>
    </ligand>
    <ligandPart>
        <name>Fe</name>
        <dbReference type="ChEBI" id="CHEBI:18248"/>
    </ligandPart>
</feature>
<evidence type="ECO:0000256" key="1">
    <source>
        <dbReference type="ARBA" id="ARBA00001970"/>
    </source>
</evidence>
<keyword evidence="4 12" id="KW-0479">Metal-binding</keyword>
<evidence type="ECO:0000256" key="7">
    <source>
        <dbReference type="ARBA" id="ARBA00023004"/>
    </source>
</evidence>
<keyword evidence="5 12" id="KW-1133">Transmembrane helix</keyword>
<dbReference type="GO" id="GO:0006784">
    <property type="term" value="P:heme A biosynthetic process"/>
    <property type="evidence" value="ECO:0007669"/>
    <property type="project" value="UniProtKB-UniRule"/>
</dbReference>
<dbReference type="GO" id="GO:0005886">
    <property type="term" value="C:plasma membrane"/>
    <property type="evidence" value="ECO:0007669"/>
    <property type="project" value="UniProtKB-SubCell"/>
</dbReference>
<dbReference type="Proteomes" id="UP000035287">
    <property type="component" value="Chromosome"/>
</dbReference>
<evidence type="ECO:0000256" key="3">
    <source>
        <dbReference type="ARBA" id="ARBA00022692"/>
    </source>
</evidence>
<reference evidence="13 14" key="1">
    <citation type="submission" date="2015-06" db="EMBL/GenBank/DDBJ databases">
        <authorList>
            <person name="Zeng Y."/>
            <person name="Huang Y."/>
        </authorList>
    </citation>
    <scope>NUCLEOTIDE SEQUENCE [LARGE SCALE GENOMIC DNA]</scope>
    <source>
        <strain evidence="13 14">PQ-2</strain>
    </source>
</reference>
<dbReference type="PANTHER" id="PTHR23289">
    <property type="entry name" value="CYTOCHROME C OXIDASE ASSEMBLY PROTEIN COX15"/>
    <property type="match status" value="1"/>
</dbReference>
<evidence type="ECO:0000313" key="14">
    <source>
        <dbReference type="Proteomes" id="UP000035287"/>
    </source>
</evidence>
<sequence>MKTASLYAPDSVRYGSERPLALSRWLMIVAALVILIVAVGGITRLTESGLSITEWKPVTGALPPLNEAQWQAEFDAYKQIPEYIEVNGPAGMTLADYKFIYFWEWFHRLLGRLIGVAFALPLAWFWVRRAIPAGYKPRLLALLALGGLQGAFGWLMVRSGTGPDAIPAMRTDVSHYWLSVHLMTALFTLGGLVWTALDLRNWARSDPHSRLTGFSVGVLVILAIQLLYGGWMAGLDAGYVAGGGFWNSWPMMQGSFFPDGIDWALGAVHAMTADPFLVHFIHRWWAWVAVAALIVMARHVRAKDRRASIAIHATFGTQILLGIATVWTGLALWVAVAHQVVGALVLVAAVWGAHLLGYRDRMPGSALK</sequence>
<comment type="subcellular location">
    <subcellularLocation>
        <location evidence="12">Cell membrane</location>
        <topology evidence="12">Multi-pass membrane protein</topology>
    </subcellularLocation>
    <subcellularLocation>
        <location evidence="2">Membrane</location>
        <topology evidence="2">Multi-pass membrane protein</topology>
    </subcellularLocation>
</comment>
<evidence type="ECO:0000256" key="2">
    <source>
        <dbReference type="ARBA" id="ARBA00004141"/>
    </source>
</evidence>
<dbReference type="PANTHER" id="PTHR23289:SF2">
    <property type="entry name" value="CYTOCHROME C OXIDASE ASSEMBLY PROTEIN COX15 HOMOLOG"/>
    <property type="match status" value="1"/>
</dbReference>
<evidence type="ECO:0000256" key="8">
    <source>
        <dbReference type="ARBA" id="ARBA00023133"/>
    </source>
</evidence>
<feature type="transmembrane region" description="Helical" evidence="12">
    <location>
        <begin position="177"/>
        <end position="199"/>
    </location>
</feature>
<keyword evidence="12" id="KW-1003">Cell membrane</keyword>
<feature type="transmembrane region" description="Helical" evidence="12">
    <location>
        <begin position="309"/>
        <end position="334"/>
    </location>
</feature>
<keyword evidence="6 12" id="KW-0560">Oxidoreductase</keyword>
<comment type="similarity">
    <text evidence="12">Belongs to the COX15/CtaA family. Type 2 subfamily.</text>
</comment>
<dbReference type="RefSeq" id="WP_047824320.1">
    <property type="nucleotide sequence ID" value="NZ_CP011770.1"/>
</dbReference>
<dbReference type="PATRIC" id="fig|1348774.3.peg.3387"/>
<feature type="transmembrane region" description="Helical" evidence="12">
    <location>
        <begin position="109"/>
        <end position="127"/>
    </location>
</feature>
<dbReference type="InterPro" id="IPR003780">
    <property type="entry name" value="COX15/CtaA_fam"/>
</dbReference>
<proteinExistence type="inferred from homology"/>
<gene>
    <name evidence="12" type="primary">ctaA</name>
    <name evidence="13" type="ORF">AB433_16125</name>
</gene>
<dbReference type="Pfam" id="PF02628">
    <property type="entry name" value="COX15-CtaA"/>
    <property type="match status" value="1"/>
</dbReference>
<evidence type="ECO:0000256" key="5">
    <source>
        <dbReference type="ARBA" id="ARBA00022989"/>
    </source>
</evidence>
<evidence type="ECO:0000313" key="13">
    <source>
        <dbReference type="EMBL" id="AKM11926.1"/>
    </source>
</evidence>
<keyword evidence="9 12" id="KW-0472">Membrane</keyword>
<name>A0A0G3XMQ1_9SPHN</name>
<keyword evidence="3 12" id="KW-0812">Transmembrane</keyword>
<comment type="subunit">
    <text evidence="12">Interacts with CtaB.</text>
</comment>
<feature type="transmembrane region" description="Helical" evidence="12">
    <location>
        <begin position="340"/>
        <end position="358"/>
    </location>
</feature>
<feature type="transmembrane region" description="Helical" evidence="12">
    <location>
        <begin position="276"/>
        <end position="297"/>
    </location>
</feature>
<keyword evidence="7 12" id="KW-0408">Iron</keyword>
<comment type="cofactor">
    <cofactor evidence="1 12">
        <name>heme b</name>
        <dbReference type="ChEBI" id="CHEBI:60344"/>
    </cofactor>
</comment>
<comment type="pathway">
    <text evidence="10 12">Porphyrin-containing compound metabolism; heme A biosynthesis; heme A from heme O: step 1/1.</text>
</comment>
<dbReference type="HAMAP" id="MF_01665">
    <property type="entry name" value="HemeA_synth_type2"/>
    <property type="match status" value="1"/>
</dbReference>
<feature type="transmembrane region" description="Helical" evidence="12">
    <location>
        <begin position="21"/>
        <end position="42"/>
    </location>
</feature>
<evidence type="ECO:0000256" key="4">
    <source>
        <dbReference type="ARBA" id="ARBA00022723"/>
    </source>
</evidence>
<dbReference type="GO" id="GO:0046872">
    <property type="term" value="F:metal ion binding"/>
    <property type="evidence" value="ECO:0007669"/>
    <property type="project" value="UniProtKB-KW"/>
</dbReference>
<feature type="transmembrane region" description="Helical" evidence="12">
    <location>
        <begin position="139"/>
        <end position="157"/>
    </location>
</feature>
<evidence type="ECO:0000256" key="9">
    <source>
        <dbReference type="ARBA" id="ARBA00023136"/>
    </source>
</evidence>
<dbReference type="InterPro" id="IPR023754">
    <property type="entry name" value="HemeA_Synthase_type2"/>
</dbReference>
<evidence type="ECO:0000256" key="11">
    <source>
        <dbReference type="ARBA" id="ARBA00048044"/>
    </source>
</evidence>
<dbReference type="GO" id="GO:0016653">
    <property type="term" value="F:oxidoreductase activity, acting on NAD(P)H, heme protein as acceptor"/>
    <property type="evidence" value="ECO:0007669"/>
    <property type="project" value="TreeGrafter"/>
</dbReference>
<dbReference type="EMBL" id="CP011770">
    <property type="protein sequence ID" value="AKM11926.1"/>
    <property type="molecule type" value="Genomic_DNA"/>
</dbReference>
<dbReference type="EC" id="1.17.99.9" evidence="12"/>
<dbReference type="AlphaFoldDB" id="A0A0G3XMQ1"/>
<comment type="catalytic activity">
    <reaction evidence="11">
        <text>Fe(II)-heme o + 2 A + H2O = Fe(II)-heme a + 2 AH2</text>
        <dbReference type="Rhea" id="RHEA:63388"/>
        <dbReference type="ChEBI" id="CHEBI:13193"/>
        <dbReference type="ChEBI" id="CHEBI:15377"/>
        <dbReference type="ChEBI" id="CHEBI:17499"/>
        <dbReference type="ChEBI" id="CHEBI:60530"/>
        <dbReference type="ChEBI" id="CHEBI:61715"/>
        <dbReference type="EC" id="1.17.99.9"/>
    </reaction>
    <physiologicalReaction direction="left-to-right" evidence="11">
        <dbReference type="Rhea" id="RHEA:63389"/>
    </physiologicalReaction>
</comment>
<organism evidence="13 14">
    <name type="scientific">Croceicoccus naphthovorans</name>
    <dbReference type="NCBI Taxonomy" id="1348774"/>
    <lineage>
        <taxon>Bacteria</taxon>
        <taxon>Pseudomonadati</taxon>
        <taxon>Pseudomonadota</taxon>
        <taxon>Alphaproteobacteria</taxon>
        <taxon>Sphingomonadales</taxon>
        <taxon>Erythrobacteraceae</taxon>
        <taxon>Croceicoccus</taxon>
    </lineage>
</organism>
<keyword evidence="14" id="KW-1185">Reference proteome</keyword>
<keyword evidence="8 12" id="KW-0350">Heme biosynthesis</keyword>
<dbReference type="KEGG" id="cna:AB433_16125"/>
<dbReference type="OrthoDB" id="9793156at2"/>
<feature type="binding site" description="axial binding residue" evidence="12">
    <location>
        <position position="338"/>
    </location>
    <ligand>
        <name>heme</name>
        <dbReference type="ChEBI" id="CHEBI:30413"/>
    </ligand>
    <ligandPart>
        <name>Fe</name>
        <dbReference type="ChEBI" id="CHEBI:18248"/>
    </ligandPart>
</feature>
<feature type="transmembrane region" description="Helical" evidence="12">
    <location>
        <begin position="211"/>
        <end position="231"/>
    </location>
</feature>
<evidence type="ECO:0000256" key="10">
    <source>
        <dbReference type="ARBA" id="ARBA00044501"/>
    </source>
</evidence>
<dbReference type="GO" id="GO:0120547">
    <property type="term" value="F:heme A synthase activity"/>
    <property type="evidence" value="ECO:0007669"/>
    <property type="project" value="UniProtKB-EC"/>
</dbReference>